<organism evidence="2 3">
    <name type="scientific">Tunturiibacter lichenicola</name>
    <dbReference type="NCBI Taxonomy" id="2051959"/>
    <lineage>
        <taxon>Bacteria</taxon>
        <taxon>Pseudomonadati</taxon>
        <taxon>Acidobacteriota</taxon>
        <taxon>Terriglobia</taxon>
        <taxon>Terriglobales</taxon>
        <taxon>Acidobacteriaceae</taxon>
        <taxon>Tunturiibacter</taxon>
    </lineage>
</organism>
<dbReference type="AlphaFoldDB" id="A0A7W8J9R0"/>
<reference evidence="2 3" key="1">
    <citation type="submission" date="2020-08" db="EMBL/GenBank/DDBJ databases">
        <title>Genomic Encyclopedia of Type Strains, Phase IV (KMG-V): Genome sequencing to study the core and pangenomes of soil and plant-associated prokaryotes.</title>
        <authorList>
            <person name="Whitman W."/>
        </authorList>
    </citation>
    <scope>NUCLEOTIDE SEQUENCE [LARGE SCALE GENOMIC DNA]</scope>
    <source>
        <strain evidence="2 3">M8US30</strain>
    </source>
</reference>
<protein>
    <submittedName>
        <fullName evidence="2">Glucokinase</fullName>
        <ecNumber evidence="2">2.7.1.2</ecNumber>
    </submittedName>
</protein>
<dbReference type="Proteomes" id="UP000569092">
    <property type="component" value="Unassembled WGS sequence"/>
</dbReference>
<dbReference type="Gene3D" id="1.10.10.10">
    <property type="entry name" value="Winged helix-like DNA-binding domain superfamily/Winged helix DNA-binding domain"/>
    <property type="match status" value="1"/>
</dbReference>
<dbReference type="InterPro" id="IPR036390">
    <property type="entry name" value="WH_DNA-bd_sf"/>
</dbReference>
<dbReference type="EMBL" id="JACHDZ010000004">
    <property type="protein sequence ID" value="MBB5345058.1"/>
    <property type="molecule type" value="Genomic_DNA"/>
</dbReference>
<sequence>MSKNRLLIGNPALMRQTNARIILMLLKKLGHSSRADIARETGMSAPTVANVISDLNDMGLIEWIGEGASSGGRRPDNLRFKADYGYLAGVDVTVDSFRVLLTDLNGTLLEEQYEPFAKEARSPSAVIEVLRVSLRELMQRRGLPWKKLLGMTVGVAGITNTRDGIVISVSSSDTWRDVPLLEMLRKQFSCALFVENDTNLAAIGEHFCGIAQAEESFIFVAVGAGVGAGIFINGRIVHGSNWSAGEIGYLRIPNISSMQPALYEFGRLEQVLGAPGILRSWNAVSHKAGASAKVRKASSVLDLALEGNSVAQKIVYQRARLLKDVVLNLSLTLNPSLFVFGGDLGAHPALFEPTVEMLRKSEIAVARVLPSSLGNSAVVWGAIAVAMKDAEQNLYRY</sequence>
<evidence type="ECO:0000256" key="1">
    <source>
        <dbReference type="ARBA" id="ARBA00006479"/>
    </source>
</evidence>
<dbReference type="EC" id="2.7.1.2" evidence="2"/>
<comment type="caution">
    <text evidence="2">The sequence shown here is derived from an EMBL/GenBank/DDBJ whole genome shotgun (WGS) entry which is preliminary data.</text>
</comment>
<dbReference type="Gene3D" id="3.30.420.40">
    <property type="match status" value="2"/>
</dbReference>
<proteinExistence type="inferred from homology"/>
<dbReference type="InterPro" id="IPR000600">
    <property type="entry name" value="ROK"/>
</dbReference>
<dbReference type="Pfam" id="PF13412">
    <property type="entry name" value="HTH_24"/>
    <property type="match status" value="1"/>
</dbReference>
<gene>
    <name evidence="2" type="ORF">HDF10_003044</name>
</gene>
<comment type="similarity">
    <text evidence="1">Belongs to the ROK (NagC/XylR) family.</text>
</comment>
<dbReference type="PANTHER" id="PTHR18964">
    <property type="entry name" value="ROK (REPRESSOR, ORF, KINASE) FAMILY"/>
    <property type="match status" value="1"/>
</dbReference>
<dbReference type="InterPro" id="IPR043129">
    <property type="entry name" value="ATPase_NBD"/>
</dbReference>
<dbReference type="Pfam" id="PF00480">
    <property type="entry name" value="ROK"/>
    <property type="match status" value="1"/>
</dbReference>
<name>A0A7W8J9R0_9BACT</name>
<accession>A0A7W8J9R0</accession>
<keyword evidence="2" id="KW-0808">Transferase</keyword>
<dbReference type="SUPFAM" id="SSF46785">
    <property type="entry name" value="Winged helix' DNA-binding domain"/>
    <property type="match status" value="1"/>
</dbReference>
<evidence type="ECO:0000313" key="2">
    <source>
        <dbReference type="EMBL" id="MBB5345058.1"/>
    </source>
</evidence>
<evidence type="ECO:0000313" key="3">
    <source>
        <dbReference type="Proteomes" id="UP000569092"/>
    </source>
</evidence>
<dbReference type="PANTHER" id="PTHR18964:SF149">
    <property type="entry name" value="BIFUNCTIONAL UDP-N-ACETYLGLUCOSAMINE 2-EPIMERASE_N-ACETYLMANNOSAMINE KINASE"/>
    <property type="match status" value="1"/>
</dbReference>
<dbReference type="GO" id="GO:0004340">
    <property type="term" value="F:glucokinase activity"/>
    <property type="evidence" value="ECO:0007669"/>
    <property type="project" value="UniProtKB-EC"/>
</dbReference>
<dbReference type="InterPro" id="IPR036388">
    <property type="entry name" value="WH-like_DNA-bd_sf"/>
</dbReference>
<dbReference type="SUPFAM" id="SSF53067">
    <property type="entry name" value="Actin-like ATPase domain"/>
    <property type="match status" value="1"/>
</dbReference>